<dbReference type="Proteomes" id="UP000003490">
    <property type="component" value="Unassembled WGS sequence"/>
</dbReference>
<dbReference type="EMBL" id="ABCB02000019">
    <property type="protein sequence ID" value="EDO60636.1"/>
    <property type="molecule type" value="Genomic_DNA"/>
</dbReference>
<reference evidence="1 2" key="1">
    <citation type="submission" date="2007-08" db="EMBL/GenBank/DDBJ databases">
        <title>Draft genome sequence of Clostridium leptum (DSM 753).</title>
        <authorList>
            <person name="Sudarsanam P."/>
            <person name="Ley R."/>
            <person name="Guruge J."/>
            <person name="Turnbaugh P.J."/>
            <person name="Mahowald M."/>
            <person name="Liep D."/>
            <person name="Gordon J."/>
        </authorList>
    </citation>
    <scope>NUCLEOTIDE SEQUENCE [LARGE SCALE GENOMIC DNA]</scope>
    <source>
        <strain evidence="1 2">DSM 753</strain>
    </source>
</reference>
<comment type="caution">
    <text evidence="1">The sequence shown here is derived from an EMBL/GenBank/DDBJ whole genome shotgun (WGS) entry which is preliminary data.</text>
</comment>
<gene>
    <name evidence="1" type="ORF">CLOLEP_02232</name>
</gene>
<organism evidence="1 2">
    <name type="scientific">[Clostridium] leptum DSM 753</name>
    <dbReference type="NCBI Taxonomy" id="428125"/>
    <lineage>
        <taxon>Bacteria</taxon>
        <taxon>Bacillati</taxon>
        <taxon>Bacillota</taxon>
        <taxon>Clostridia</taxon>
        <taxon>Eubacteriales</taxon>
        <taxon>Oscillospiraceae</taxon>
        <taxon>Oscillospiraceae incertae sedis</taxon>
    </lineage>
</organism>
<protein>
    <submittedName>
        <fullName evidence="1">Uncharacterized protein</fullName>
    </submittedName>
</protein>
<proteinExistence type="predicted"/>
<evidence type="ECO:0000313" key="2">
    <source>
        <dbReference type="Proteomes" id="UP000003490"/>
    </source>
</evidence>
<name>A7VUI6_9FIRM</name>
<dbReference type="HOGENOM" id="CLU_3364263_0_0_9"/>
<accession>A7VUI6</accession>
<dbReference type="AlphaFoldDB" id="A7VUI6"/>
<reference evidence="1 2" key="2">
    <citation type="submission" date="2007-08" db="EMBL/GenBank/DDBJ databases">
        <authorList>
            <person name="Fulton L."/>
            <person name="Clifton S."/>
            <person name="Fulton B."/>
            <person name="Xu J."/>
            <person name="Minx P."/>
            <person name="Pepin K.H."/>
            <person name="Johnson M."/>
            <person name="Thiruvilangam P."/>
            <person name="Bhonagiri V."/>
            <person name="Nash W.E."/>
            <person name="Wang C."/>
            <person name="Mardis E.R."/>
            <person name="Wilson R.K."/>
        </authorList>
    </citation>
    <scope>NUCLEOTIDE SEQUENCE [LARGE SCALE GENOMIC DNA]</scope>
    <source>
        <strain evidence="1 2">DSM 753</strain>
    </source>
</reference>
<sequence length="35" mass="3863">MTGFTTLATAMPVKKLLTGAFPERVRPLPFSAWIL</sequence>
<evidence type="ECO:0000313" key="1">
    <source>
        <dbReference type="EMBL" id="EDO60636.1"/>
    </source>
</evidence>